<reference evidence="1 2" key="1">
    <citation type="submission" date="2024-01" db="EMBL/GenBank/DDBJ databases">
        <title>The genome of the rayed Mediterranean limpet Patella caerulea (Linnaeus, 1758).</title>
        <authorList>
            <person name="Anh-Thu Weber A."/>
            <person name="Halstead-Nussloch G."/>
        </authorList>
    </citation>
    <scope>NUCLEOTIDE SEQUENCE [LARGE SCALE GENOMIC DNA]</scope>
    <source>
        <strain evidence="1">AATW-2023a</strain>
        <tissue evidence="1">Whole specimen</tissue>
    </source>
</reference>
<evidence type="ECO:0000313" key="2">
    <source>
        <dbReference type="Proteomes" id="UP001347796"/>
    </source>
</evidence>
<proteinExistence type="predicted"/>
<keyword evidence="2" id="KW-1185">Reference proteome</keyword>
<comment type="caution">
    <text evidence="1">The sequence shown here is derived from an EMBL/GenBank/DDBJ whole genome shotgun (WGS) entry which is preliminary data.</text>
</comment>
<organism evidence="1 2">
    <name type="scientific">Patella caerulea</name>
    <name type="common">Rayed Mediterranean limpet</name>
    <dbReference type="NCBI Taxonomy" id="87958"/>
    <lineage>
        <taxon>Eukaryota</taxon>
        <taxon>Metazoa</taxon>
        <taxon>Spiralia</taxon>
        <taxon>Lophotrochozoa</taxon>
        <taxon>Mollusca</taxon>
        <taxon>Gastropoda</taxon>
        <taxon>Patellogastropoda</taxon>
        <taxon>Patelloidea</taxon>
        <taxon>Patellidae</taxon>
        <taxon>Patella</taxon>
    </lineage>
</organism>
<dbReference type="Proteomes" id="UP001347796">
    <property type="component" value="Unassembled WGS sequence"/>
</dbReference>
<dbReference type="EMBL" id="JAZGQO010000002">
    <property type="protein sequence ID" value="KAK6190222.1"/>
    <property type="molecule type" value="Genomic_DNA"/>
</dbReference>
<protein>
    <submittedName>
        <fullName evidence="1">Uncharacterized protein</fullName>
    </submittedName>
</protein>
<name>A0AAN8K5H8_PATCE</name>
<sequence>MEKWYQVFKNYYQNGYDLRKVFQKGFQERRYKKELTVLGKGAPERFSRKMVQKGIKGARERCSRKLLMVMGKGVPERFSRKMFQKGVKDAR</sequence>
<evidence type="ECO:0000313" key="1">
    <source>
        <dbReference type="EMBL" id="KAK6190222.1"/>
    </source>
</evidence>
<gene>
    <name evidence="1" type="ORF">SNE40_002141</name>
</gene>
<dbReference type="AlphaFoldDB" id="A0AAN8K5H8"/>
<accession>A0AAN8K5H8</accession>